<accession>A0A511DD98</accession>
<dbReference type="Gene3D" id="1.10.287.1060">
    <property type="entry name" value="ESAT-6-like"/>
    <property type="match status" value="1"/>
</dbReference>
<dbReference type="EMBL" id="BJVJ01000012">
    <property type="protein sequence ID" value="GEL22776.1"/>
    <property type="molecule type" value="Genomic_DNA"/>
</dbReference>
<dbReference type="AlphaFoldDB" id="A0A511DD98"/>
<dbReference type="NCBIfam" id="TIGR03930">
    <property type="entry name" value="WXG100_ESAT6"/>
    <property type="match status" value="1"/>
</dbReference>
<organism evidence="2 3">
    <name type="scientific">Pseudonocardia sulfidoxydans NBRC 16205</name>
    <dbReference type="NCBI Taxonomy" id="1223511"/>
    <lineage>
        <taxon>Bacteria</taxon>
        <taxon>Bacillati</taxon>
        <taxon>Actinomycetota</taxon>
        <taxon>Actinomycetes</taxon>
        <taxon>Pseudonocardiales</taxon>
        <taxon>Pseudonocardiaceae</taxon>
        <taxon>Pseudonocardia</taxon>
    </lineage>
</organism>
<dbReference type="InterPro" id="IPR036689">
    <property type="entry name" value="ESAT-6-like_sf"/>
</dbReference>
<evidence type="ECO:0000256" key="1">
    <source>
        <dbReference type="RuleBase" id="RU362001"/>
    </source>
</evidence>
<protein>
    <recommendedName>
        <fullName evidence="1">ESAT-6-like protein</fullName>
    </recommendedName>
</protein>
<keyword evidence="3" id="KW-1185">Reference proteome</keyword>
<comment type="similarity">
    <text evidence="1">Belongs to the WXG100 family.</text>
</comment>
<dbReference type="InterPro" id="IPR010310">
    <property type="entry name" value="T7SS_ESAT-6-like"/>
</dbReference>
<sequence length="95" mass="10368">MSEIKVAFGELGAAQQNVAGTAQRISTTLDELKRFLAPMAATWEGQAATDYRARQRQWDTAAADLASVLSRIGVALGAANDNYQQVEQANARRWQ</sequence>
<gene>
    <name evidence="2" type="ORF">PSU4_17300</name>
</gene>
<dbReference type="RefSeq" id="WP_147104649.1">
    <property type="nucleotide sequence ID" value="NZ_BJVJ01000012.1"/>
</dbReference>
<dbReference type="Pfam" id="PF06013">
    <property type="entry name" value="WXG100"/>
    <property type="match status" value="1"/>
</dbReference>
<name>A0A511DD98_9PSEU</name>
<dbReference type="OrthoDB" id="3387628at2"/>
<reference evidence="2 3" key="1">
    <citation type="submission" date="2019-07" db="EMBL/GenBank/DDBJ databases">
        <title>Whole genome shotgun sequence of Pseudonocardia sulfidoxydans NBRC 16205.</title>
        <authorList>
            <person name="Hosoyama A."/>
            <person name="Uohara A."/>
            <person name="Ohji S."/>
            <person name="Ichikawa N."/>
        </authorList>
    </citation>
    <scope>NUCLEOTIDE SEQUENCE [LARGE SCALE GENOMIC DNA]</scope>
    <source>
        <strain evidence="2 3">NBRC 16205</strain>
    </source>
</reference>
<evidence type="ECO:0000313" key="2">
    <source>
        <dbReference type="EMBL" id="GEL22776.1"/>
    </source>
</evidence>
<evidence type="ECO:0000313" key="3">
    <source>
        <dbReference type="Proteomes" id="UP000321685"/>
    </source>
</evidence>
<comment type="caution">
    <text evidence="2">The sequence shown here is derived from an EMBL/GenBank/DDBJ whole genome shotgun (WGS) entry which is preliminary data.</text>
</comment>
<dbReference type="Proteomes" id="UP000321685">
    <property type="component" value="Unassembled WGS sequence"/>
</dbReference>
<proteinExistence type="inferred from homology"/>
<dbReference type="SUPFAM" id="SSF140453">
    <property type="entry name" value="EsxAB dimer-like"/>
    <property type="match status" value="1"/>
</dbReference>